<evidence type="ECO:0000313" key="1">
    <source>
        <dbReference type="EMBL" id="MBF6225147.1"/>
    </source>
</evidence>
<sequence>MAAADPGNLGYHRGLLSCCDKQGSLVRDTGDRTAAAQHFRRGLAIADHLIRSAPADLGYQRDPALMYERLADLAGGIR</sequence>
<evidence type="ECO:0000313" key="2">
    <source>
        <dbReference type="Proteomes" id="UP000807309"/>
    </source>
</evidence>
<evidence type="ECO:0008006" key="3">
    <source>
        <dbReference type="Google" id="ProtNLM"/>
    </source>
</evidence>
<accession>A0ABS0C425</accession>
<proteinExistence type="predicted"/>
<protein>
    <recommendedName>
        <fullName evidence="3">Tetratricopeptide repeat protein</fullName>
    </recommendedName>
</protein>
<organism evidence="1 2">
    <name type="scientific">Nocardia abscessus</name>
    <dbReference type="NCBI Taxonomy" id="120957"/>
    <lineage>
        <taxon>Bacteria</taxon>
        <taxon>Bacillati</taxon>
        <taxon>Actinomycetota</taxon>
        <taxon>Actinomycetes</taxon>
        <taxon>Mycobacteriales</taxon>
        <taxon>Nocardiaceae</taxon>
        <taxon>Nocardia</taxon>
    </lineage>
</organism>
<reference evidence="1 2" key="1">
    <citation type="submission" date="2020-10" db="EMBL/GenBank/DDBJ databases">
        <title>Identification of Nocardia species via Next-generation sequencing and recognition of intraspecies genetic diversity.</title>
        <authorList>
            <person name="Li P."/>
            <person name="Li P."/>
            <person name="Lu B."/>
        </authorList>
    </citation>
    <scope>NUCLEOTIDE SEQUENCE [LARGE SCALE GENOMIC DNA]</scope>
    <source>
        <strain evidence="1 2">N-11</strain>
    </source>
</reference>
<name>A0ABS0C425_9NOCA</name>
<gene>
    <name evidence="1" type="ORF">IU470_08495</name>
</gene>
<comment type="caution">
    <text evidence="1">The sequence shown here is derived from an EMBL/GenBank/DDBJ whole genome shotgun (WGS) entry which is preliminary data.</text>
</comment>
<dbReference type="RefSeq" id="WP_195032445.1">
    <property type="nucleotide sequence ID" value="NZ_JADLRE010000005.1"/>
</dbReference>
<dbReference type="EMBL" id="JADLRE010000005">
    <property type="protein sequence ID" value="MBF6225147.1"/>
    <property type="molecule type" value="Genomic_DNA"/>
</dbReference>
<dbReference type="Proteomes" id="UP000807309">
    <property type="component" value="Unassembled WGS sequence"/>
</dbReference>
<keyword evidence="2" id="KW-1185">Reference proteome</keyword>